<proteinExistence type="predicted"/>
<dbReference type="STRING" id="1367422.A0A178ZI78"/>
<keyword evidence="1" id="KW-0808">Transferase</keyword>
<dbReference type="AlphaFoldDB" id="A0A178ZI78"/>
<evidence type="ECO:0000256" key="1">
    <source>
        <dbReference type="ARBA" id="ARBA00022679"/>
    </source>
</evidence>
<dbReference type="Pfam" id="PF02458">
    <property type="entry name" value="Transferase"/>
    <property type="match status" value="1"/>
</dbReference>
<organism evidence="2 3">
    <name type="scientific">Fonsecaea erecta</name>
    <dbReference type="NCBI Taxonomy" id="1367422"/>
    <lineage>
        <taxon>Eukaryota</taxon>
        <taxon>Fungi</taxon>
        <taxon>Dikarya</taxon>
        <taxon>Ascomycota</taxon>
        <taxon>Pezizomycotina</taxon>
        <taxon>Eurotiomycetes</taxon>
        <taxon>Chaetothyriomycetidae</taxon>
        <taxon>Chaetothyriales</taxon>
        <taxon>Herpotrichiellaceae</taxon>
        <taxon>Fonsecaea</taxon>
    </lineage>
</organism>
<keyword evidence="3" id="KW-1185">Reference proteome</keyword>
<comment type="caution">
    <text evidence="2">The sequence shown here is derived from an EMBL/GenBank/DDBJ whole genome shotgun (WGS) entry which is preliminary data.</text>
</comment>
<dbReference type="EMBL" id="LVYI01000005">
    <property type="protein sequence ID" value="OAP59490.1"/>
    <property type="molecule type" value="Genomic_DNA"/>
</dbReference>
<protein>
    <recommendedName>
        <fullName evidence="4">Trichothecene 3-O-acetyltransferase</fullName>
    </recommendedName>
</protein>
<dbReference type="RefSeq" id="XP_018692857.1">
    <property type="nucleotide sequence ID" value="XM_018838297.1"/>
</dbReference>
<evidence type="ECO:0000313" key="3">
    <source>
        <dbReference type="Proteomes" id="UP000078343"/>
    </source>
</evidence>
<dbReference type="InterPro" id="IPR050317">
    <property type="entry name" value="Plant_Fungal_Acyltransferase"/>
</dbReference>
<evidence type="ECO:0008006" key="4">
    <source>
        <dbReference type="Google" id="ProtNLM"/>
    </source>
</evidence>
<dbReference type="InterPro" id="IPR023213">
    <property type="entry name" value="CAT-like_dom_sf"/>
</dbReference>
<dbReference type="GO" id="GO:0044550">
    <property type="term" value="P:secondary metabolite biosynthetic process"/>
    <property type="evidence" value="ECO:0007669"/>
    <property type="project" value="TreeGrafter"/>
</dbReference>
<dbReference type="Proteomes" id="UP000078343">
    <property type="component" value="Unassembled WGS sequence"/>
</dbReference>
<evidence type="ECO:0000313" key="2">
    <source>
        <dbReference type="EMBL" id="OAP59490.1"/>
    </source>
</evidence>
<reference evidence="2 3" key="1">
    <citation type="submission" date="2016-04" db="EMBL/GenBank/DDBJ databases">
        <title>Draft genome of Fonsecaea erecta CBS 125763.</title>
        <authorList>
            <person name="Weiss V.A."/>
            <person name="Vicente V.A."/>
            <person name="Raittz R.T."/>
            <person name="Moreno L.F."/>
            <person name="De Souza E.M."/>
            <person name="Pedrosa F.O."/>
            <person name="Steffens M.B."/>
            <person name="Faoro H."/>
            <person name="Tadra-Sfeir M.Z."/>
            <person name="Najafzadeh M.J."/>
            <person name="Felipe M.S."/>
            <person name="Teixeira M."/>
            <person name="Sun J."/>
            <person name="Xi L."/>
            <person name="Gomes R."/>
            <person name="De Azevedo C.M."/>
            <person name="Salgado C.G."/>
            <person name="Da Silva M.B."/>
            <person name="Nascimento M.F."/>
            <person name="Queiroz-Telles F."/>
            <person name="Attili D.S."/>
            <person name="Gorbushina A."/>
        </authorList>
    </citation>
    <scope>NUCLEOTIDE SEQUENCE [LARGE SCALE GENOMIC DNA]</scope>
    <source>
        <strain evidence="2 3">CBS 125763</strain>
    </source>
</reference>
<dbReference type="OrthoDB" id="1862401at2759"/>
<dbReference type="GO" id="GO:0016747">
    <property type="term" value="F:acyltransferase activity, transferring groups other than amino-acyl groups"/>
    <property type="evidence" value="ECO:0007669"/>
    <property type="project" value="TreeGrafter"/>
</dbReference>
<gene>
    <name evidence="2" type="ORF">AYL99_06788</name>
</gene>
<dbReference type="PANTHER" id="PTHR31642:SF310">
    <property type="entry name" value="FATTY ALCOHOL:CAFFEOYL-COA ACYLTRANSFERASE"/>
    <property type="match status" value="1"/>
</dbReference>
<name>A0A178ZI78_9EURO</name>
<accession>A0A178ZI78</accession>
<dbReference type="PANTHER" id="PTHR31642">
    <property type="entry name" value="TRICHOTHECENE 3-O-ACETYLTRANSFERASE"/>
    <property type="match status" value="1"/>
</dbReference>
<sequence length="476" mass="51722">MSDHILIPVPPFHVELAALDALHPVHYSRRLLIFPRASLVQRDAQLAALKVGLKALGSQCAILGGIVTPLQPEEVNTTNSSPGWRTIRPDRGIELVVRDLSNALPSFEELKASEFAVDRLPYDLLVPVPQDIGNDQPFAACKIQFSTIEGGSILTWAMSHCVADGSGNNELMRVLSEATKLAQEQRARDVVLAQAATSTQLGLERSLLRGITSEIPFRLEDHPGYMADAPKQPPSHPFEATSPEVHVLFYIPATRVAQLKADATQPGAPPISTHDAICALIWRSLILIRSQRSTEARNLPASTKTNLFMPSDARRHLNLPPSYIGNAVYQLSVSLDLGTLVAPHTGLQEAASAVRRAITAVTPALVRSVMAETNKKWIDWAFMGSYSSTGVAMGTDWTSSALYQQDWGAAFAGTPARYRYPSEPGLNAIMPKLPDGAAEVIVSVMEGEMENLSSGECFGKYIERQPFQGSTQRTGE</sequence>
<dbReference type="GeneID" id="30010956"/>
<dbReference type="Gene3D" id="3.30.559.10">
    <property type="entry name" value="Chloramphenicol acetyltransferase-like domain"/>
    <property type="match status" value="2"/>
</dbReference>